<dbReference type="PROSITE" id="PS00094">
    <property type="entry name" value="C5_MTASE_1"/>
    <property type="match status" value="1"/>
</dbReference>
<evidence type="ECO:0000256" key="3">
    <source>
        <dbReference type="ARBA" id="ARBA00022691"/>
    </source>
</evidence>
<dbReference type="InterPro" id="IPR050390">
    <property type="entry name" value="C5-Methyltransferase"/>
</dbReference>
<feature type="active site" evidence="5">
    <location>
        <position position="75"/>
    </location>
</feature>
<gene>
    <name evidence="8" type="ORF">J0J69_00520</name>
</gene>
<dbReference type="InterPro" id="IPR018117">
    <property type="entry name" value="C5_DNA_meth_AS"/>
</dbReference>
<protein>
    <recommendedName>
        <fullName evidence="7">Cytosine-specific methyltransferase</fullName>
        <ecNumber evidence="7">2.1.1.37</ecNumber>
    </recommendedName>
</protein>
<dbReference type="InterPro" id="IPR029063">
    <property type="entry name" value="SAM-dependent_MTases_sf"/>
</dbReference>
<comment type="catalytic activity">
    <reaction evidence="7">
        <text>a 2'-deoxycytidine in DNA + S-adenosyl-L-methionine = a 5-methyl-2'-deoxycytidine in DNA + S-adenosyl-L-homocysteine + H(+)</text>
        <dbReference type="Rhea" id="RHEA:13681"/>
        <dbReference type="Rhea" id="RHEA-COMP:11369"/>
        <dbReference type="Rhea" id="RHEA-COMP:11370"/>
        <dbReference type="ChEBI" id="CHEBI:15378"/>
        <dbReference type="ChEBI" id="CHEBI:57856"/>
        <dbReference type="ChEBI" id="CHEBI:59789"/>
        <dbReference type="ChEBI" id="CHEBI:85452"/>
        <dbReference type="ChEBI" id="CHEBI:85454"/>
        <dbReference type="EC" id="2.1.1.37"/>
    </reaction>
</comment>
<dbReference type="Pfam" id="PF00145">
    <property type="entry name" value="DNA_methylase"/>
    <property type="match status" value="1"/>
</dbReference>
<comment type="similarity">
    <text evidence="5 6">Belongs to the class I-like SAM-binding methyltransferase superfamily. C5-methyltransferase family.</text>
</comment>
<proteinExistence type="inferred from homology"/>
<evidence type="ECO:0000256" key="2">
    <source>
        <dbReference type="ARBA" id="ARBA00022679"/>
    </source>
</evidence>
<evidence type="ECO:0000256" key="5">
    <source>
        <dbReference type="PROSITE-ProRule" id="PRU01016"/>
    </source>
</evidence>
<dbReference type="PANTHER" id="PTHR10629:SF52">
    <property type="entry name" value="DNA (CYTOSINE-5)-METHYLTRANSFERASE 1"/>
    <property type="match status" value="1"/>
</dbReference>
<dbReference type="GO" id="GO:0008168">
    <property type="term" value="F:methyltransferase activity"/>
    <property type="evidence" value="ECO:0007669"/>
    <property type="project" value="UniProtKB-KW"/>
</dbReference>
<accession>A0ABY5JHE8</accession>
<name>A0ABY5JHE8_9FIRM</name>
<dbReference type="PROSITE" id="PS51679">
    <property type="entry name" value="SAM_MT_C5"/>
    <property type="match status" value="1"/>
</dbReference>
<dbReference type="Proteomes" id="UP001058016">
    <property type="component" value="Chromosome"/>
</dbReference>
<dbReference type="InterPro" id="IPR001525">
    <property type="entry name" value="C5_MeTfrase"/>
</dbReference>
<dbReference type="NCBIfam" id="TIGR00675">
    <property type="entry name" value="dcm"/>
    <property type="match status" value="1"/>
</dbReference>
<dbReference type="PANTHER" id="PTHR10629">
    <property type="entry name" value="CYTOSINE-SPECIFIC METHYLTRANSFERASE"/>
    <property type="match status" value="1"/>
</dbReference>
<dbReference type="EC" id="2.1.1.37" evidence="7"/>
<dbReference type="InterPro" id="IPR031303">
    <property type="entry name" value="C5_meth_CS"/>
</dbReference>
<dbReference type="SUPFAM" id="SSF53335">
    <property type="entry name" value="S-adenosyl-L-methionine-dependent methyltransferases"/>
    <property type="match status" value="1"/>
</dbReference>
<dbReference type="CDD" id="cd00315">
    <property type="entry name" value="Cyt_C5_DNA_methylase"/>
    <property type="match status" value="1"/>
</dbReference>
<keyword evidence="9" id="KW-1185">Reference proteome</keyword>
<dbReference type="Gene3D" id="3.40.50.150">
    <property type="entry name" value="Vaccinia Virus protein VP39"/>
    <property type="match status" value="1"/>
</dbReference>
<dbReference type="EMBL" id="CP071249">
    <property type="protein sequence ID" value="UUF06110.1"/>
    <property type="molecule type" value="Genomic_DNA"/>
</dbReference>
<reference evidence="8 9" key="1">
    <citation type="submission" date="2021-03" db="EMBL/GenBank/DDBJ databases">
        <title>Comparative Genomics and Metabolomics in the genus Turicibacter.</title>
        <authorList>
            <person name="Maki J."/>
            <person name="Looft T."/>
        </authorList>
    </citation>
    <scope>NUCLEOTIDE SEQUENCE [LARGE SCALE GENOMIC DNA]</scope>
    <source>
        <strain evidence="8 9">MMM721</strain>
    </source>
</reference>
<keyword evidence="4" id="KW-0680">Restriction system</keyword>
<evidence type="ECO:0000256" key="7">
    <source>
        <dbReference type="RuleBase" id="RU000417"/>
    </source>
</evidence>
<keyword evidence="2 5" id="KW-0808">Transferase</keyword>
<evidence type="ECO:0000313" key="8">
    <source>
        <dbReference type="EMBL" id="UUF06110.1"/>
    </source>
</evidence>
<evidence type="ECO:0000313" key="9">
    <source>
        <dbReference type="Proteomes" id="UP001058016"/>
    </source>
</evidence>
<evidence type="ECO:0000256" key="4">
    <source>
        <dbReference type="ARBA" id="ARBA00022747"/>
    </source>
</evidence>
<organism evidence="8 9">
    <name type="scientific">Turicibacter bilis</name>
    <dbReference type="NCBI Taxonomy" id="2735723"/>
    <lineage>
        <taxon>Bacteria</taxon>
        <taxon>Bacillati</taxon>
        <taxon>Bacillota</taxon>
        <taxon>Erysipelotrichia</taxon>
        <taxon>Erysipelotrichales</taxon>
        <taxon>Turicibacteraceae</taxon>
        <taxon>Turicibacter</taxon>
    </lineage>
</organism>
<evidence type="ECO:0000256" key="6">
    <source>
        <dbReference type="RuleBase" id="RU000416"/>
    </source>
</evidence>
<evidence type="ECO:0000256" key="1">
    <source>
        <dbReference type="ARBA" id="ARBA00022603"/>
    </source>
</evidence>
<dbReference type="PRINTS" id="PR00105">
    <property type="entry name" value="C5METTRFRASE"/>
</dbReference>
<dbReference type="PROSITE" id="PS00095">
    <property type="entry name" value="C5_MTASE_2"/>
    <property type="match status" value="1"/>
</dbReference>
<dbReference type="GO" id="GO:0032259">
    <property type="term" value="P:methylation"/>
    <property type="evidence" value="ECO:0007669"/>
    <property type="project" value="UniProtKB-KW"/>
</dbReference>
<keyword evidence="1 5" id="KW-0489">Methyltransferase</keyword>
<dbReference type="RefSeq" id="WP_212725526.1">
    <property type="nucleotide sequence ID" value="NZ_CP071249.1"/>
</dbReference>
<keyword evidence="3 5" id="KW-0949">S-adenosyl-L-methionine</keyword>
<dbReference type="Gene3D" id="3.90.120.10">
    <property type="entry name" value="DNA Methylase, subunit A, domain 2"/>
    <property type="match status" value="1"/>
</dbReference>
<sequence>MINTIDLFCGCGGMSCGFQNAGFNIMEAYDIWDAAIKIYEKNFKHPVYKKDLNDDDTIEILKGKKPDIIIGGPPCQDFSIAGNRKMGERANLTIRYAQIIAAIKPKWFVMENVYNIERMPILPEAIKIFKEAGYGITSKVLDASRCGVPQKRKRFFLIGNIEAQDGFLDEILETNLSEKQMTLYDYLGDSLQTEFYYMHPRSYNRRAVFSIYEPSATIRGVNRPIPSGYQRHNADKADISEGVRSLTTKERSYIQTFPEEFEFVGSKTVMEQVIGNAVPVKLAEYVANCILEYKERG</sequence>